<accession>A0A4V1GMH4</accession>
<protein>
    <submittedName>
        <fullName evidence="2">Uncharacterized protein</fullName>
    </submittedName>
</protein>
<evidence type="ECO:0000256" key="1">
    <source>
        <dbReference type="SAM" id="Phobius"/>
    </source>
</evidence>
<keyword evidence="1" id="KW-0812">Transmembrane</keyword>
<sequence>MSRKYYLYFFMIIIVINISVWKAMKEIIFLNQNDFITLLKICFLAEEANNNISIILLYILLFLLILLYLITKIYDISNKYRSMILARFGNRKSFICFYQIQGLKNSFFIVIMVFILFFLFYFIKKKSFYIDYEQIVNISILVINYFLFLNFCISLNIFLSFLWNETLAPFLVIVMSLGFILLDIALADTSFITYIENKNFSGSIVLFLLLVSINTLTYFGIQKRDIL</sequence>
<dbReference type="KEGG" id="emt:CPZ25_018905"/>
<organism evidence="2 3">
    <name type="scientific">Eubacterium maltosivorans</name>
    <dbReference type="NCBI Taxonomy" id="2041044"/>
    <lineage>
        <taxon>Bacteria</taxon>
        <taxon>Bacillati</taxon>
        <taxon>Bacillota</taxon>
        <taxon>Clostridia</taxon>
        <taxon>Eubacteriales</taxon>
        <taxon>Eubacteriaceae</taxon>
        <taxon>Eubacterium</taxon>
    </lineage>
</organism>
<name>A0A4V1GMH4_EUBML</name>
<dbReference type="Proteomes" id="UP000218387">
    <property type="component" value="Chromosome"/>
</dbReference>
<keyword evidence="3" id="KW-1185">Reference proteome</keyword>
<evidence type="ECO:0000313" key="2">
    <source>
        <dbReference type="EMBL" id="QCT73296.1"/>
    </source>
</evidence>
<dbReference type="EMBL" id="CP029487">
    <property type="protein sequence ID" value="QCT73296.1"/>
    <property type="molecule type" value="Genomic_DNA"/>
</dbReference>
<gene>
    <name evidence="2" type="ORF">CPZ25_018905</name>
</gene>
<proteinExistence type="predicted"/>
<keyword evidence="1" id="KW-1133">Transmembrane helix</keyword>
<evidence type="ECO:0000313" key="3">
    <source>
        <dbReference type="Proteomes" id="UP000218387"/>
    </source>
</evidence>
<feature type="transmembrane region" description="Helical" evidence="1">
    <location>
        <begin position="106"/>
        <end position="123"/>
    </location>
</feature>
<feature type="transmembrane region" description="Helical" evidence="1">
    <location>
        <begin position="135"/>
        <end position="161"/>
    </location>
</feature>
<feature type="transmembrane region" description="Helical" evidence="1">
    <location>
        <begin position="5"/>
        <end position="24"/>
    </location>
</feature>
<feature type="transmembrane region" description="Helical" evidence="1">
    <location>
        <begin position="167"/>
        <end position="187"/>
    </location>
</feature>
<dbReference type="AlphaFoldDB" id="A0A4V1GMH4"/>
<feature type="transmembrane region" description="Helical" evidence="1">
    <location>
        <begin position="199"/>
        <end position="221"/>
    </location>
</feature>
<feature type="transmembrane region" description="Helical" evidence="1">
    <location>
        <begin position="52"/>
        <end position="70"/>
    </location>
</feature>
<reference evidence="2 3" key="1">
    <citation type="submission" date="2018-05" db="EMBL/GenBank/DDBJ databases">
        <title>Genome comparison of Eubacterium sp.</title>
        <authorList>
            <person name="Feng Y."/>
            <person name="Sanchez-Andrea I."/>
            <person name="Stams A.J.M."/>
            <person name="De Vos W.M."/>
        </authorList>
    </citation>
    <scope>NUCLEOTIDE SEQUENCE [LARGE SCALE GENOMIC DNA]</scope>
    <source>
        <strain evidence="2 3">YI</strain>
    </source>
</reference>
<keyword evidence="1" id="KW-0472">Membrane</keyword>